<feature type="compositionally biased region" description="Acidic residues" evidence="1">
    <location>
        <begin position="42"/>
        <end position="55"/>
    </location>
</feature>
<feature type="region of interest" description="Disordered" evidence="1">
    <location>
        <begin position="694"/>
        <end position="721"/>
    </location>
</feature>
<dbReference type="SUPFAM" id="SSF53098">
    <property type="entry name" value="Ribonuclease H-like"/>
    <property type="match status" value="1"/>
</dbReference>
<dbReference type="InterPro" id="IPR007021">
    <property type="entry name" value="DUF659"/>
</dbReference>
<dbReference type="AlphaFoldDB" id="A0A7H4LKS1"/>
<organism evidence="3 4">
    <name type="scientific">Triticum aestivum</name>
    <name type="common">Wheat</name>
    <dbReference type="NCBI Taxonomy" id="4565"/>
    <lineage>
        <taxon>Eukaryota</taxon>
        <taxon>Viridiplantae</taxon>
        <taxon>Streptophyta</taxon>
        <taxon>Embryophyta</taxon>
        <taxon>Tracheophyta</taxon>
        <taxon>Spermatophyta</taxon>
        <taxon>Magnoliopsida</taxon>
        <taxon>Liliopsida</taxon>
        <taxon>Poales</taxon>
        <taxon>Poaceae</taxon>
        <taxon>BOP clade</taxon>
        <taxon>Pooideae</taxon>
        <taxon>Triticodae</taxon>
        <taxon>Triticeae</taxon>
        <taxon>Triticinae</taxon>
        <taxon>Triticum</taxon>
    </lineage>
</organism>
<accession>A0A7H4LKS1</accession>
<reference evidence="3 4" key="1">
    <citation type="submission" date="2018-05" db="EMBL/GenBank/DDBJ databases">
        <authorList>
            <person name="Thind KAUR A."/>
        </authorList>
    </citation>
    <scope>NUCLEOTIDE SEQUENCE [LARGE SCALE GENOMIC DNA]</scope>
</reference>
<dbReference type="Pfam" id="PF04937">
    <property type="entry name" value="DUF659"/>
    <property type="match status" value="1"/>
</dbReference>
<feature type="compositionally biased region" description="Basic and acidic residues" evidence="1">
    <location>
        <begin position="694"/>
        <end position="704"/>
    </location>
</feature>
<evidence type="ECO:0000313" key="4">
    <source>
        <dbReference type="Proteomes" id="UP000280104"/>
    </source>
</evidence>
<proteinExistence type="predicted"/>
<feature type="domain" description="DUF659" evidence="2">
    <location>
        <begin position="207"/>
        <end position="285"/>
    </location>
</feature>
<protein>
    <recommendedName>
        <fullName evidence="2">DUF659 domain-containing protein</fullName>
    </recommendedName>
</protein>
<name>A0A7H4LKS1_WHEAT</name>
<sequence length="721" mass="81833">MKKHLAGGFTIVSMCTKTTPAIRKEMHNYLKTHSFHFKNLEGDEGGEEDGEEGAEQENCAGSSRASNSNSNASTKRKSEGSSHLAATVAKKQAKSIAYQIRKTPEKVVAERHMSKGTQKTMKDYNKKTKEQKDDVDGHVADFLYENCLPLNIVNSRSWEILLESIGQYGSDYISPTYHQVREPLLEKAKIKTDNLKGKHEVAWKEYVDANLVAKSLSEQIDAIGPELVVQVVSDNGSNYKAAGRLLMEKYPTMYWTPYAAHCLDLMLEDIGKIKEFSRCIAKAKRTTRFIYSHGKVLDLMRSLNGKQEIVRPGATRFATSFLTLASMWKQRQTLKTLFVSPQWYANRLKDSEGGKAAEATVISVSFWQSVEHCMRASQPLLRALRIADGDETPAMTEMWAAMDFAKTRIKEALTHKPNLLGQVVAIVDKRWDNQMEQKLHGAALFLNPNKFFAIKESNKRKASRLRSMFNDVIWKMVPDDEQETTISREADDYELGRQCFSKPLSIKDRDKKALFFGGMLMVALLLTSKLLQSESLVCCSASGCERNWSVFAHIHTKGRNRLEYKRLNKLSYVSYNRKMEARFQNLREQGSKAKKSSPLVLEVFEWDNEWVDINAEMVHEDQAQVMDGETPLLWSQVDEAMGASTSLAGRNYPRRAHGDPSESIARPIGPYITYTRNNARTRLVVHDEELRAELEAAEYDKDMESSDEDDVESPDDEDTDF</sequence>
<feature type="region of interest" description="Disordered" evidence="1">
    <location>
        <begin position="40"/>
        <end position="86"/>
    </location>
</feature>
<dbReference type="EMBL" id="LS480641">
    <property type="protein sequence ID" value="SPT19209.1"/>
    <property type="molecule type" value="Genomic_DNA"/>
</dbReference>
<dbReference type="PANTHER" id="PTHR32166:SF74">
    <property type="entry name" value="OS05G0256350 PROTEIN"/>
    <property type="match status" value="1"/>
</dbReference>
<dbReference type="PANTHER" id="PTHR32166">
    <property type="entry name" value="OSJNBA0013A04.12 PROTEIN"/>
    <property type="match status" value="1"/>
</dbReference>
<gene>
    <name evidence="3" type="ORF">CAMPLR22A2D_LOCUS3824</name>
</gene>
<dbReference type="Proteomes" id="UP000280104">
    <property type="component" value="Chromosome II"/>
</dbReference>
<feature type="compositionally biased region" description="Acidic residues" evidence="1">
    <location>
        <begin position="705"/>
        <end position="721"/>
    </location>
</feature>
<evidence type="ECO:0000256" key="1">
    <source>
        <dbReference type="SAM" id="MobiDB-lite"/>
    </source>
</evidence>
<feature type="compositionally biased region" description="Low complexity" evidence="1">
    <location>
        <begin position="62"/>
        <end position="73"/>
    </location>
</feature>
<evidence type="ECO:0000259" key="2">
    <source>
        <dbReference type="Pfam" id="PF04937"/>
    </source>
</evidence>
<dbReference type="InterPro" id="IPR012337">
    <property type="entry name" value="RNaseH-like_sf"/>
</dbReference>
<evidence type="ECO:0000313" key="3">
    <source>
        <dbReference type="EMBL" id="SPT19209.1"/>
    </source>
</evidence>